<reference evidence="2" key="1">
    <citation type="submission" date="2020-11" db="EMBL/GenBank/DDBJ databases">
        <authorList>
            <person name="Whiteford S."/>
        </authorList>
    </citation>
    <scope>NUCLEOTIDE SEQUENCE</scope>
</reference>
<evidence type="ECO:0000256" key="1">
    <source>
        <dbReference type="SAM" id="MobiDB-lite"/>
    </source>
</evidence>
<protein>
    <submittedName>
        <fullName evidence="2">(diamondback moth) hypothetical protein</fullName>
    </submittedName>
</protein>
<feature type="region of interest" description="Disordered" evidence="1">
    <location>
        <begin position="41"/>
        <end position="72"/>
    </location>
</feature>
<comment type="caution">
    <text evidence="2">The sequence shown here is derived from an EMBL/GenBank/DDBJ whole genome shotgun (WGS) entry which is preliminary data.</text>
</comment>
<dbReference type="Proteomes" id="UP000653454">
    <property type="component" value="Unassembled WGS sequence"/>
</dbReference>
<dbReference type="AlphaFoldDB" id="A0A8S4E2W9"/>
<proteinExistence type="predicted"/>
<evidence type="ECO:0000313" key="3">
    <source>
        <dbReference type="Proteomes" id="UP000653454"/>
    </source>
</evidence>
<gene>
    <name evidence="2" type="ORF">PLXY2_LOCUS4137</name>
</gene>
<accession>A0A8S4E2W9</accession>
<evidence type="ECO:0000313" key="2">
    <source>
        <dbReference type="EMBL" id="CAG9109105.1"/>
    </source>
</evidence>
<dbReference type="EMBL" id="CAJHNJ030000011">
    <property type="protein sequence ID" value="CAG9109105.1"/>
    <property type="molecule type" value="Genomic_DNA"/>
</dbReference>
<sequence length="94" mass="10327">MSVVCRQQFRDGYLKVCNRKLMVMDFSYAPQRSVLCFHHPATTRQGGERGNQSPCVQSPTSHPPAAPLNSRSNNFRISNATVIGTVTCDAGINT</sequence>
<keyword evidence="3" id="KW-1185">Reference proteome</keyword>
<organism evidence="2 3">
    <name type="scientific">Plutella xylostella</name>
    <name type="common">Diamondback moth</name>
    <name type="synonym">Plutella maculipennis</name>
    <dbReference type="NCBI Taxonomy" id="51655"/>
    <lineage>
        <taxon>Eukaryota</taxon>
        <taxon>Metazoa</taxon>
        <taxon>Ecdysozoa</taxon>
        <taxon>Arthropoda</taxon>
        <taxon>Hexapoda</taxon>
        <taxon>Insecta</taxon>
        <taxon>Pterygota</taxon>
        <taxon>Neoptera</taxon>
        <taxon>Endopterygota</taxon>
        <taxon>Lepidoptera</taxon>
        <taxon>Glossata</taxon>
        <taxon>Ditrysia</taxon>
        <taxon>Yponomeutoidea</taxon>
        <taxon>Plutellidae</taxon>
        <taxon>Plutella</taxon>
    </lineage>
</organism>
<name>A0A8S4E2W9_PLUXY</name>
<feature type="compositionally biased region" description="Polar residues" evidence="1">
    <location>
        <begin position="42"/>
        <end position="60"/>
    </location>
</feature>